<protein>
    <recommendedName>
        <fullName evidence="4">Integrase catalytic domain-containing protein</fullName>
    </recommendedName>
</protein>
<keyword evidence="3" id="KW-1185">Reference proteome</keyword>
<evidence type="ECO:0000313" key="3">
    <source>
        <dbReference type="Proteomes" id="UP000006727"/>
    </source>
</evidence>
<dbReference type="InParanoid" id="A0A2K1L892"/>
<name>A0A2K1L892_PHYPA</name>
<evidence type="ECO:0000313" key="1">
    <source>
        <dbReference type="EMBL" id="PNR62232.1"/>
    </source>
</evidence>
<dbReference type="AlphaFoldDB" id="A0A2K1L892"/>
<reference evidence="1 3" key="1">
    <citation type="journal article" date="2008" name="Science">
        <title>The Physcomitrella genome reveals evolutionary insights into the conquest of land by plants.</title>
        <authorList>
            <person name="Rensing S."/>
            <person name="Lang D."/>
            <person name="Zimmer A."/>
            <person name="Terry A."/>
            <person name="Salamov A."/>
            <person name="Shapiro H."/>
            <person name="Nishiyama T."/>
            <person name="Perroud P.-F."/>
            <person name="Lindquist E."/>
            <person name="Kamisugi Y."/>
            <person name="Tanahashi T."/>
            <person name="Sakakibara K."/>
            <person name="Fujita T."/>
            <person name="Oishi K."/>
            <person name="Shin-I T."/>
            <person name="Kuroki Y."/>
            <person name="Toyoda A."/>
            <person name="Suzuki Y."/>
            <person name="Hashimoto A."/>
            <person name="Yamaguchi K."/>
            <person name="Sugano A."/>
            <person name="Kohara Y."/>
            <person name="Fujiyama A."/>
            <person name="Anterola A."/>
            <person name="Aoki S."/>
            <person name="Ashton N."/>
            <person name="Barbazuk W.B."/>
            <person name="Barker E."/>
            <person name="Bennetzen J."/>
            <person name="Bezanilla M."/>
            <person name="Blankenship R."/>
            <person name="Cho S.H."/>
            <person name="Dutcher S."/>
            <person name="Estelle M."/>
            <person name="Fawcett J.A."/>
            <person name="Gundlach H."/>
            <person name="Hanada K."/>
            <person name="Heyl A."/>
            <person name="Hicks K.A."/>
            <person name="Hugh J."/>
            <person name="Lohr M."/>
            <person name="Mayer K."/>
            <person name="Melkozernov A."/>
            <person name="Murata T."/>
            <person name="Nelson D."/>
            <person name="Pils B."/>
            <person name="Prigge M."/>
            <person name="Reiss B."/>
            <person name="Renner T."/>
            <person name="Rombauts S."/>
            <person name="Rushton P."/>
            <person name="Sanderfoot A."/>
            <person name="Schween G."/>
            <person name="Shiu S.-H."/>
            <person name="Stueber K."/>
            <person name="Theodoulou F.L."/>
            <person name="Tu H."/>
            <person name="Van de Peer Y."/>
            <person name="Verrier P.J."/>
            <person name="Waters E."/>
            <person name="Wood A."/>
            <person name="Yang L."/>
            <person name="Cove D."/>
            <person name="Cuming A."/>
            <person name="Hasebe M."/>
            <person name="Lucas S."/>
            <person name="Mishler D.B."/>
            <person name="Reski R."/>
            <person name="Grigoriev I."/>
            <person name="Quatrano R.S."/>
            <person name="Boore J.L."/>
        </authorList>
    </citation>
    <scope>NUCLEOTIDE SEQUENCE [LARGE SCALE GENOMIC DNA]</scope>
    <source>
        <strain evidence="2 3">cv. Gransden 2004</strain>
    </source>
</reference>
<evidence type="ECO:0000313" key="2">
    <source>
        <dbReference type="EnsemblPlants" id="Pp3c1_14600V3.1"/>
    </source>
</evidence>
<dbReference type="EMBL" id="ABEU02000001">
    <property type="protein sequence ID" value="PNR62232.1"/>
    <property type="molecule type" value="Genomic_DNA"/>
</dbReference>
<accession>A0A2K1L892</accession>
<proteinExistence type="predicted"/>
<dbReference type="Gramene" id="Pp3c1_14600V3.1">
    <property type="protein sequence ID" value="Pp3c1_14600V3.1"/>
    <property type="gene ID" value="Pp3c1_14600"/>
</dbReference>
<sequence>MHVRFEALFTKALINHCTMSRNYLKGDGLVERIIQTIKYGLWKYGILIKDINSKER</sequence>
<reference evidence="1 3" key="2">
    <citation type="journal article" date="2018" name="Plant J.">
        <title>The Physcomitrella patens chromosome-scale assembly reveals moss genome structure and evolution.</title>
        <authorList>
            <person name="Lang D."/>
            <person name="Ullrich K.K."/>
            <person name="Murat F."/>
            <person name="Fuchs J."/>
            <person name="Jenkins J."/>
            <person name="Haas F.B."/>
            <person name="Piednoel M."/>
            <person name="Gundlach H."/>
            <person name="Van Bel M."/>
            <person name="Meyberg R."/>
            <person name="Vives C."/>
            <person name="Morata J."/>
            <person name="Symeonidi A."/>
            <person name="Hiss M."/>
            <person name="Muchero W."/>
            <person name="Kamisugi Y."/>
            <person name="Saleh O."/>
            <person name="Blanc G."/>
            <person name="Decker E.L."/>
            <person name="van Gessel N."/>
            <person name="Grimwood J."/>
            <person name="Hayes R.D."/>
            <person name="Graham S.W."/>
            <person name="Gunter L.E."/>
            <person name="McDaniel S.F."/>
            <person name="Hoernstein S.N.W."/>
            <person name="Larsson A."/>
            <person name="Li F.W."/>
            <person name="Perroud P.F."/>
            <person name="Phillips J."/>
            <person name="Ranjan P."/>
            <person name="Rokshar D.S."/>
            <person name="Rothfels C.J."/>
            <person name="Schneider L."/>
            <person name="Shu S."/>
            <person name="Stevenson D.W."/>
            <person name="Thummler F."/>
            <person name="Tillich M."/>
            <person name="Villarreal Aguilar J.C."/>
            <person name="Widiez T."/>
            <person name="Wong G.K."/>
            <person name="Wymore A."/>
            <person name="Zhang Y."/>
            <person name="Zimmer A.D."/>
            <person name="Quatrano R.S."/>
            <person name="Mayer K.F.X."/>
            <person name="Goodstein D."/>
            <person name="Casacuberta J.M."/>
            <person name="Vandepoele K."/>
            <person name="Reski R."/>
            <person name="Cuming A.C."/>
            <person name="Tuskan G.A."/>
            <person name="Maumus F."/>
            <person name="Salse J."/>
            <person name="Schmutz J."/>
            <person name="Rensing S.A."/>
        </authorList>
    </citation>
    <scope>NUCLEOTIDE SEQUENCE [LARGE SCALE GENOMIC DNA]</scope>
    <source>
        <strain evidence="2 3">cv. Gransden 2004</strain>
    </source>
</reference>
<dbReference type="EnsemblPlants" id="Pp3c1_14600V3.1">
    <property type="protein sequence ID" value="Pp3c1_14600V3.1"/>
    <property type="gene ID" value="Pp3c1_14600"/>
</dbReference>
<gene>
    <name evidence="1" type="ORF">PHYPA_000656</name>
</gene>
<dbReference type="Proteomes" id="UP000006727">
    <property type="component" value="Chromosome 1"/>
</dbReference>
<organism evidence="1">
    <name type="scientific">Physcomitrium patens</name>
    <name type="common">Spreading-leaved earth moss</name>
    <name type="synonym">Physcomitrella patens</name>
    <dbReference type="NCBI Taxonomy" id="3218"/>
    <lineage>
        <taxon>Eukaryota</taxon>
        <taxon>Viridiplantae</taxon>
        <taxon>Streptophyta</taxon>
        <taxon>Embryophyta</taxon>
        <taxon>Bryophyta</taxon>
        <taxon>Bryophytina</taxon>
        <taxon>Bryopsida</taxon>
        <taxon>Funariidae</taxon>
        <taxon>Funariales</taxon>
        <taxon>Funariaceae</taxon>
        <taxon>Physcomitrium</taxon>
    </lineage>
</organism>
<evidence type="ECO:0008006" key="4">
    <source>
        <dbReference type="Google" id="ProtNLM"/>
    </source>
</evidence>
<reference evidence="2" key="3">
    <citation type="submission" date="2020-12" db="UniProtKB">
        <authorList>
            <consortium name="EnsemblPlants"/>
        </authorList>
    </citation>
    <scope>IDENTIFICATION</scope>
</reference>